<gene>
    <name evidence="1" type="ORF">HY29_10265</name>
</gene>
<keyword evidence="2" id="KW-1185">Reference proteome</keyword>
<dbReference type="eggNOG" id="ENOG5032TBJ">
    <property type="taxonomic scope" value="Bacteria"/>
</dbReference>
<dbReference type="OrthoDB" id="9769264at2"/>
<dbReference type="RefSeq" id="WP_034792931.1">
    <property type="nucleotide sequence ID" value="NZ_AWFF01000027.1"/>
</dbReference>
<protein>
    <recommendedName>
        <fullName evidence="3">HEXXH motif domain-containing protein</fullName>
    </recommendedName>
</protein>
<evidence type="ECO:0000313" key="2">
    <source>
        <dbReference type="Proteomes" id="UP000027037"/>
    </source>
</evidence>
<dbReference type="PATRIC" id="fig|1280946.3.peg.849"/>
<dbReference type="InterPro" id="IPR026337">
    <property type="entry name" value="AKG_HExxH"/>
</dbReference>
<evidence type="ECO:0008006" key="3">
    <source>
        <dbReference type="Google" id="ProtNLM"/>
    </source>
</evidence>
<dbReference type="EMBL" id="AWFF01000027">
    <property type="protein sequence ID" value="KCZ55743.1"/>
    <property type="molecule type" value="Genomic_DNA"/>
</dbReference>
<proteinExistence type="predicted"/>
<dbReference type="STRING" id="1280946.HY29_10265"/>
<evidence type="ECO:0000313" key="1">
    <source>
        <dbReference type="EMBL" id="KCZ55743.1"/>
    </source>
</evidence>
<accession>A0A062UDH3</accession>
<reference evidence="1 2" key="1">
    <citation type="journal article" date="2014" name="Antonie Van Leeuwenhoek">
        <title>Hyphomonas beringensis sp. nov. and Hyphomonas chukchiensis sp. nov., isolated from surface seawater of the Bering Sea and Chukchi Sea.</title>
        <authorList>
            <person name="Li C."/>
            <person name="Lai Q."/>
            <person name="Li G."/>
            <person name="Dong C."/>
            <person name="Wang J."/>
            <person name="Liao Y."/>
            <person name="Shao Z."/>
        </authorList>
    </citation>
    <scope>NUCLEOTIDE SEQUENCE [LARGE SCALE GENOMIC DNA]</scope>
    <source>
        <strain evidence="1 2">25B14_1</strain>
    </source>
</reference>
<comment type="caution">
    <text evidence="1">The sequence shown here is derived from an EMBL/GenBank/DDBJ whole genome shotgun (WGS) entry which is preliminary data.</text>
</comment>
<organism evidence="1 2">
    <name type="scientific">Hyphomonas beringensis</name>
    <dbReference type="NCBI Taxonomy" id="1280946"/>
    <lineage>
        <taxon>Bacteria</taxon>
        <taxon>Pseudomonadati</taxon>
        <taxon>Pseudomonadota</taxon>
        <taxon>Alphaproteobacteria</taxon>
        <taxon>Hyphomonadales</taxon>
        <taxon>Hyphomonadaceae</taxon>
        <taxon>Hyphomonas</taxon>
    </lineage>
</organism>
<sequence>MQPFQFLPSAEAAAQTNLAMHDRLFKSLNYLVEVLSGADAGLQNAYQAWRSRLPIGSNLPPSVFGTYYEAVEALQADDTHTGLSLLADIFQQAAAPQGVKLRILGPDYSEREMAIIQKFMGAPETGVAGVTAPDPRKAERFIVKLREAINWIDANVPELSGEMNTLLRDLVLVGPAKGQATFEGGTCFRLWGAVALNAERRASFADLIVTLAHEEGHAALFGACQEEMLVENPDSERYWSPIRGTERPLEGIFHASFVSARMVWVLGRMQESKDFSWLERRRLESTLRETEAIQRESADIVRREGRLTRTGQNVLAAMTGFMSGQAATLQSA</sequence>
<dbReference type="NCBIfam" id="TIGR04267">
    <property type="entry name" value="mod_HExxH"/>
    <property type="match status" value="1"/>
</dbReference>
<dbReference type="Proteomes" id="UP000027037">
    <property type="component" value="Unassembled WGS sequence"/>
</dbReference>
<name>A0A062UDH3_9PROT</name>
<dbReference type="AlphaFoldDB" id="A0A062UDH3"/>